<dbReference type="Proteomes" id="UP000254545">
    <property type="component" value="Unassembled WGS sequence"/>
</dbReference>
<proteinExistence type="predicted"/>
<name>A0A7H4M800_KLEVA</name>
<dbReference type="AlphaFoldDB" id="A0A7H4M800"/>
<reference evidence="1 2" key="1">
    <citation type="submission" date="2018-06" db="EMBL/GenBank/DDBJ databases">
        <authorList>
            <consortium name="Pathogen Informatics"/>
            <person name="Doyle S."/>
        </authorList>
    </citation>
    <scope>NUCLEOTIDE SEQUENCE [LARGE SCALE GENOMIC DNA]</scope>
    <source>
        <strain evidence="1 2">NCTC9177</strain>
    </source>
</reference>
<accession>A0A7H4M800</accession>
<organism evidence="1 2">
    <name type="scientific">Klebsiella variicola</name>
    <dbReference type="NCBI Taxonomy" id="244366"/>
    <lineage>
        <taxon>Bacteria</taxon>
        <taxon>Pseudomonadati</taxon>
        <taxon>Pseudomonadota</taxon>
        <taxon>Gammaproteobacteria</taxon>
        <taxon>Enterobacterales</taxon>
        <taxon>Enterobacteriaceae</taxon>
        <taxon>Klebsiella/Raoultella group</taxon>
        <taxon>Klebsiella</taxon>
        <taxon>Klebsiella pneumoniae complex</taxon>
    </lineage>
</organism>
<sequence length="116" mass="13288">MSTLPYLHGYPESLLSQVTALIEQDRLGEVLQKRYPQGHDVNSDKALYQYTQNLKARFLRGAAPINKVMYDSKIHVLNNALGLHTAISRVQGGKLKAKRKFAWRRCFATRRRPFCG</sequence>
<evidence type="ECO:0000313" key="1">
    <source>
        <dbReference type="EMBL" id="STS86450.1"/>
    </source>
</evidence>
<keyword evidence="1" id="KW-0378">Hydrolase</keyword>
<comment type="caution">
    <text evidence="1">The sequence shown here is derived from an EMBL/GenBank/DDBJ whole genome shotgun (WGS) entry which is preliminary data.</text>
</comment>
<gene>
    <name evidence="1" type="ORF">NCTC9177_00204</name>
</gene>
<protein>
    <submittedName>
        <fullName evidence="1">Metal-dependent hydrolase</fullName>
    </submittedName>
</protein>
<evidence type="ECO:0000313" key="2">
    <source>
        <dbReference type="Proteomes" id="UP000254545"/>
    </source>
</evidence>
<dbReference type="EMBL" id="UGKR01000003">
    <property type="protein sequence ID" value="STS86450.1"/>
    <property type="molecule type" value="Genomic_DNA"/>
</dbReference>
<dbReference type="GO" id="GO:0016787">
    <property type="term" value="F:hydrolase activity"/>
    <property type="evidence" value="ECO:0007669"/>
    <property type="project" value="UniProtKB-KW"/>
</dbReference>